<accession>A0A6J6BKN3</accession>
<dbReference type="EMBL" id="CAFBNS010000147">
    <property type="protein sequence ID" value="CAB4964495.1"/>
    <property type="molecule type" value="Genomic_DNA"/>
</dbReference>
<keyword evidence="1" id="KW-1133">Transmembrane helix</keyword>
<feature type="transmembrane region" description="Helical" evidence="1">
    <location>
        <begin position="183"/>
        <end position="201"/>
    </location>
</feature>
<dbReference type="Gene3D" id="1.20.120.80">
    <property type="entry name" value="Cytochrome c oxidase, subunit III, four-helix bundle"/>
    <property type="match status" value="1"/>
</dbReference>
<feature type="transmembrane region" description="Helical" evidence="1">
    <location>
        <begin position="66"/>
        <end position="85"/>
    </location>
</feature>
<keyword evidence="1" id="KW-0812">Transmembrane</keyword>
<evidence type="ECO:0000313" key="5">
    <source>
        <dbReference type="EMBL" id="CAB4964495.1"/>
    </source>
</evidence>
<dbReference type="GO" id="GO:0022904">
    <property type="term" value="P:respiratory electron transport chain"/>
    <property type="evidence" value="ECO:0007669"/>
    <property type="project" value="InterPro"/>
</dbReference>
<sequence>MSADTKFHVHHDSPEKIGRRERLGVRLLIVADGAFVFGMIFSYFYLRNLNVNNGWIPEGGHTFSASSGWVVVIPFIFAALMHRLAVRSGASFKNLSLLTLIVLVVGIVLQWKQISTMPFQVEGEEGMVFGYEGSYSSSWVLIAGANMFHYIITIFLALGLFIRARRAEVDPVLEKWRMATATSWFTWVAISGVACAITTSFI</sequence>
<evidence type="ECO:0000313" key="2">
    <source>
        <dbReference type="EMBL" id="CAB4539506.1"/>
    </source>
</evidence>
<feature type="transmembrane region" description="Helical" evidence="1">
    <location>
        <begin position="23"/>
        <end position="46"/>
    </location>
</feature>
<dbReference type="AlphaFoldDB" id="A0A6J6BKN3"/>
<organism evidence="2">
    <name type="scientific">freshwater metagenome</name>
    <dbReference type="NCBI Taxonomy" id="449393"/>
    <lineage>
        <taxon>unclassified sequences</taxon>
        <taxon>metagenomes</taxon>
        <taxon>ecological metagenomes</taxon>
    </lineage>
</organism>
<name>A0A6J6BKN3_9ZZZZ</name>
<keyword evidence="1" id="KW-0472">Membrane</keyword>
<dbReference type="GO" id="GO:0016020">
    <property type="term" value="C:membrane"/>
    <property type="evidence" value="ECO:0007669"/>
    <property type="project" value="InterPro"/>
</dbReference>
<evidence type="ECO:0000313" key="3">
    <source>
        <dbReference type="EMBL" id="CAB4582850.1"/>
    </source>
</evidence>
<dbReference type="EMBL" id="CAEZUD010000003">
    <property type="protein sequence ID" value="CAB4582850.1"/>
    <property type="molecule type" value="Genomic_DNA"/>
</dbReference>
<evidence type="ECO:0000313" key="4">
    <source>
        <dbReference type="EMBL" id="CAB4612802.1"/>
    </source>
</evidence>
<gene>
    <name evidence="2" type="ORF">UFOPK1380_00963</name>
    <name evidence="3" type="ORF">UFOPK1778_00120</name>
    <name evidence="4" type="ORF">UFOPK1863_00515</name>
    <name evidence="5" type="ORF">UFOPK3874_00794</name>
</gene>
<reference evidence="2" key="1">
    <citation type="submission" date="2020-05" db="EMBL/GenBank/DDBJ databases">
        <authorList>
            <person name="Chiriac C."/>
            <person name="Salcher M."/>
            <person name="Ghai R."/>
            <person name="Kavagutti S V."/>
        </authorList>
    </citation>
    <scope>NUCLEOTIDE SEQUENCE</scope>
</reference>
<dbReference type="EMBL" id="CAEZUY010000035">
    <property type="protein sequence ID" value="CAB4612802.1"/>
    <property type="molecule type" value="Genomic_DNA"/>
</dbReference>
<dbReference type="InterPro" id="IPR013833">
    <property type="entry name" value="Cyt_c_oxidase_su3_a-hlx"/>
</dbReference>
<dbReference type="GO" id="GO:0004129">
    <property type="term" value="F:cytochrome-c oxidase activity"/>
    <property type="evidence" value="ECO:0007669"/>
    <property type="project" value="InterPro"/>
</dbReference>
<protein>
    <submittedName>
        <fullName evidence="2">Unannotated protein</fullName>
    </submittedName>
</protein>
<feature type="transmembrane region" description="Helical" evidence="1">
    <location>
        <begin position="92"/>
        <end position="111"/>
    </location>
</feature>
<feature type="transmembrane region" description="Helical" evidence="1">
    <location>
        <begin position="139"/>
        <end position="162"/>
    </location>
</feature>
<dbReference type="EMBL" id="CAEZSC010000063">
    <property type="protein sequence ID" value="CAB4539506.1"/>
    <property type="molecule type" value="Genomic_DNA"/>
</dbReference>
<proteinExistence type="predicted"/>
<evidence type="ECO:0000256" key="1">
    <source>
        <dbReference type="SAM" id="Phobius"/>
    </source>
</evidence>